<accession>A0A0D6JRL1</accession>
<sequence>MRRSFDIRTERRLQVVDVTDEVETALASDSDGVCTVFSKHTTAGVCVNESEPRLLGDIESMLAEAVPDDGWDHDDLDGNADSHLRALLVGNGVSIPVADGDLDLGRWQSVLLVECDGPRTRTVTVATP</sequence>
<dbReference type="RefSeq" id="WP_042663866.1">
    <property type="nucleotide sequence ID" value="NZ_CABLRR010000002.1"/>
</dbReference>
<evidence type="ECO:0000313" key="2">
    <source>
        <dbReference type="EMBL" id="CQR50240.1"/>
    </source>
</evidence>
<dbReference type="Gene3D" id="2.60.120.460">
    <property type="entry name" value="YjbQ-like"/>
    <property type="match status" value="1"/>
</dbReference>
<gene>
    <name evidence="2" type="ORF">BN996_01717</name>
</gene>
<proteinExistence type="inferred from homology"/>
<dbReference type="Proteomes" id="UP000198902">
    <property type="component" value="Unassembled WGS sequence"/>
</dbReference>
<dbReference type="PANTHER" id="PTHR30615:SF8">
    <property type="entry name" value="UPF0047 PROTEIN C4A8.02C"/>
    <property type="match status" value="1"/>
</dbReference>
<dbReference type="OrthoDB" id="6663at2157"/>
<dbReference type="PANTHER" id="PTHR30615">
    <property type="entry name" value="UNCHARACTERIZED PROTEIN YJBQ-RELATED"/>
    <property type="match status" value="1"/>
</dbReference>
<reference evidence="3" key="1">
    <citation type="submission" date="2015-03" db="EMBL/GenBank/DDBJ databases">
        <authorList>
            <person name="Urmite Genomes"/>
        </authorList>
    </citation>
    <scope>NUCLEOTIDE SEQUENCE [LARGE SCALE GENOMIC DNA]</scope>
    <source>
        <strain evidence="3">Arc-Hr</strain>
    </source>
</reference>
<evidence type="ECO:0000256" key="1">
    <source>
        <dbReference type="ARBA" id="ARBA00005534"/>
    </source>
</evidence>
<dbReference type="Pfam" id="PF01894">
    <property type="entry name" value="YjbQ"/>
    <property type="match status" value="1"/>
</dbReference>
<dbReference type="InterPro" id="IPR035917">
    <property type="entry name" value="YjbQ-like_sf"/>
</dbReference>
<evidence type="ECO:0008006" key="4">
    <source>
        <dbReference type="Google" id="ProtNLM"/>
    </source>
</evidence>
<dbReference type="SUPFAM" id="SSF111038">
    <property type="entry name" value="YjbQ-like"/>
    <property type="match status" value="1"/>
</dbReference>
<name>A0A0D6JRL1_9EURY</name>
<protein>
    <recommendedName>
        <fullName evidence="4">Secondary thiamine-phosphate synthase enzyme</fullName>
    </recommendedName>
</protein>
<dbReference type="NCBIfam" id="TIGR00149">
    <property type="entry name" value="TIGR00149_YjbQ"/>
    <property type="match status" value="1"/>
</dbReference>
<organism evidence="2 3">
    <name type="scientific">Haloferax massiliensis</name>
    <dbReference type="NCBI Taxonomy" id="1476858"/>
    <lineage>
        <taxon>Archaea</taxon>
        <taxon>Methanobacteriati</taxon>
        <taxon>Methanobacteriota</taxon>
        <taxon>Stenosarchaea group</taxon>
        <taxon>Halobacteria</taxon>
        <taxon>Halobacteriales</taxon>
        <taxon>Haloferacaceae</taxon>
        <taxon>Haloferax</taxon>
    </lineage>
</organism>
<dbReference type="AlphaFoldDB" id="A0A0D6JRL1"/>
<evidence type="ECO:0000313" key="3">
    <source>
        <dbReference type="Proteomes" id="UP000198902"/>
    </source>
</evidence>
<comment type="similarity">
    <text evidence="1">Belongs to the UPF0047 family.</text>
</comment>
<dbReference type="EMBL" id="CSTE01000002">
    <property type="protein sequence ID" value="CQR50240.1"/>
    <property type="molecule type" value="Genomic_DNA"/>
</dbReference>
<keyword evidence="3" id="KW-1185">Reference proteome</keyword>
<dbReference type="PIRSF" id="PIRSF004681">
    <property type="entry name" value="UCP004681"/>
    <property type="match status" value="1"/>
</dbReference>
<dbReference type="InterPro" id="IPR001602">
    <property type="entry name" value="UPF0047_YjbQ-like"/>
</dbReference>